<keyword evidence="5 6" id="KW-0694">RNA-binding</keyword>
<organism evidence="8 9">
    <name type="scientific">Pseudomonas marginalis pv. marginalis</name>
    <dbReference type="NCBI Taxonomy" id="97473"/>
    <lineage>
        <taxon>Bacteria</taxon>
        <taxon>Pseudomonadati</taxon>
        <taxon>Pseudomonadota</taxon>
        <taxon>Gammaproteobacteria</taxon>
        <taxon>Pseudomonadales</taxon>
        <taxon>Pseudomonadaceae</taxon>
        <taxon>Pseudomonas</taxon>
    </lineage>
</organism>
<dbReference type="Proteomes" id="UP000276587">
    <property type="component" value="Unassembled WGS sequence"/>
</dbReference>
<keyword evidence="2 6" id="KW-0540">Nuclease</keyword>
<reference evidence="8 9" key="1">
    <citation type="submission" date="2018-08" db="EMBL/GenBank/DDBJ databases">
        <title>Recombination of ecologically and evolutionarily significant loci maintains genetic cohesion in the Pseudomonas syringae species complex.</title>
        <authorList>
            <person name="Dillon M."/>
            <person name="Thakur S."/>
            <person name="Almeida R.N.D."/>
            <person name="Weir B.S."/>
            <person name="Guttman D.S."/>
        </authorList>
    </citation>
    <scope>NUCLEOTIDE SEQUENCE [LARGE SCALE GENOMIC DNA]</scope>
    <source>
        <strain evidence="8 9">ICMP 3555</strain>
    </source>
</reference>
<evidence type="ECO:0000313" key="9">
    <source>
        <dbReference type="Proteomes" id="UP000276587"/>
    </source>
</evidence>
<comment type="caution">
    <text evidence="8">The sequence shown here is derived from an EMBL/GenBank/DDBJ whole genome shotgun (WGS) entry which is preliminary data.</text>
</comment>
<dbReference type="NCBIfam" id="TIGR00188">
    <property type="entry name" value="rnpA"/>
    <property type="match status" value="1"/>
</dbReference>
<dbReference type="InterPro" id="IPR014721">
    <property type="entry name" value="Ribsml_uS5_D2-typ_fold_subgr"/>
</dbReference>
<accession>A0A3M4AKL0</accession>
<dbReference type="SUPFAM" id="SSF54211">
    <property type="entry name" value="Ribosomal protein S5 domain 2-like"/>
    <property type="match status" value="1"/>
</dbReference>
<evidence type="ECO:0000256" key="6">
    <source>
        <dbReference type="HAMAP-Rule" id="MF_00227"/>
    </source>
</evidence>
<comment type="function">
    <text evidence="6">RNaseP catalyzes the removal of the 5'-leader sequence from pre-tRNA to produce the mature 5'-terminus. It can also cleave other RNA substrates such as 4.5S RNA. The protein component plays an auxiliary but essential role in vivo by binding to the 5'-leader sequence and broadening the substrate specificity of the ribozyme.</text>
</comment>
<dbReference type="GO" id="GO:0000049">
    <property type="term" value="F:tRNA binding"/>
    <property type="evidence" value="ECO:0007669"/>
    <property type="project" value="UniProtKB-UniRule"/>
</dbReference>
<dbReference type="EC" id="3.1.26.5" evidence="6 7"/>
<evidence type="ECO:0000313" key="8">
    <source>
        <dbReference type="EMBL" id="RMP06860.1"/>
    </source>
</evidence>
<dbReference type="EMBL" id="RBQF01000230">
    <property type="protein sequence ID" value="RMP06860.1"/>
    <property type="molecule type" value="Genomic_DNA"/>
</dbReference>
<dbReference type="Gene3D" id="3.30.230.10">
    <property type="match status" value="1"/>
</dbReference>
<keyword evidence="9" id="KW-1185">Reference proteome</keyword>
<proteinExistence type="inferred from homology"/>
<dbReference type="Pfam" id="PF00825">
    <property type="entry name" value="Ribonuclease_P"/>
    <property type="match status" value="1"/>
</dbReference>
<comment type="subunit">
    <text evidence="6">Consists of a catalytic RNA component (M1 or rnpB) and a protein subunit.</text>
</comment>
<evidence type="ECO:0000256" key="5">
    <source>
        <dbReference type="ARBA" id="ARBA00022884"/>
    </source>
</evidence>
<sequence length="166" mass="18759">MLAWLPRTAVLSCRVVAPKVVRVWQFDNPVLVVSQDFSREKRLLTPRHFKAVFDSPTGKVPGKNLLLLARNNDLDHPRLGLVIGKKSVKLSVERNRLKRLMRESFRLHQDTLVGWDIVIVARKGLGDVESPELIQHFGKLWKRLARTNKPAPAVSTETVGVDSLDA</sequence>
<dbReference type="GO" id="GO:0004526">
    <property type="term" value="F:ribonuclease P activity"/>
    <property type="evidence" value="ECO:0007669"/>
    <property type="project" value="UniProtKB-UniRule"/>
</dbReference>
<keyword evidence="4 6" id="KW-0378">Hydrolase</keyword>
<dbReference type="GO" id="GO:0001682">
    <property type="term" value="P:tRNA 5'-leader removal"/>
    <property type="evidence" value="ECO:0007669"/>
    <property type="project" value="UniProtKB-UniRule"/>
</dbReference>
<dbReference type="HAMAP" id="MF_00227">
    <property type="entry name" value="RNase_P"/>
    <property type="match status" value="1"/>
</dbReference>
<dbReference type="GO" id="GO:0030677">
    <property type="term" value="C:ribonuclease P complex"/>
    <property type="evidence" value="ECO:0007669"/>
    <property type="project" value="TreeGrafter"/>
</dbReference>
<evidence type="ECO:0000256" key="1">
    <source>
        <dbReference type="ARBA" id="ARBA00022694"/>
    </source>
</evidence>
<protein>
    <recommendedName>
        <fullName evidence="6 7">Ribonuclease P protein component</fullName>
        <shortName evidence="6">RNase P protein</shortName>
        <shortName evidence="6">RNaseP protein</shortName>
        <ecNumber evidence="6 7">3.1.26.5</ecNumber>
    </recommendedName>
    <alternativeName>
        <fullName evidence="6">Protein C5</fullName>
    </alternativeName>
</protein>
<evidence type="ECO:0000256" key="2">
    <source>
        <dbReference type="ARBA" id="ARBA00022722"/>
    </source>
</evidence>
<dbReference type="InterPro" id="IPR000100">
    <property type="entry name" value="RNase_P"/>
</dbReference>
<comment type="similarity">
    <text evidence="6">Belongs to the RnpA family.</text>
</comment>
<evidence type="ECO:0000256" key="7">
    <source>
        <dbReference type="NCBIfam" id="TIGR00188"/>
    </source>
</evidence>
<dbReference type="PANTHER" id="PTHR33992">
    <property type="entry name" value="RIBONUCLEASE P PROTEIN COMPONENT"/>
    <property type="match status" value="1"/>
</dbReference>
<keyword evidence="1 6" id="KW-0819">tRNA processing</keyword>
<name>A0A3M4AKL0_PSEMA</name>
<keyword evidence="3 6" id="KW-0255">Endonuclease</keyword>
<comment type="catalytic activity">
    <reaction evidence="6">
        <text>Endonucleolytic cleavage of RNA, removing 5'-extranucleotides from tRNA precursor.</text>
        <dbReference type="EC" id="3.1.26.5"/>
    </reaction>
</comment>
<dbReference type="PANTHER" id="PTHR33992:SF1">
    <property type="entry name" value="RIBONUCLEASE P PROTEIN COMPONENT"/>
    <property type="match status" value="1"/>
</dbReference>
<evidence type="ECO:0000256" key="4">
    <source>
        <dbReference type="ARBA" id="ARBA00022801"/>
    </source>
</evidence>
<evidence type="ECO:0000256" key="3">
    <source>
        <dbReference type="ARBA" id="ARBA00022759"/>
    </source>
</evidence>
<gene>
    <name evidence="6" type="primary">rnpA</name>
    <name evidence="8" type="ORF">ALQ29_100070</name>
</gene>
<dbReference type="GO" id="GO:0042781">
    <property type="term" value="F:3'-tRNA processing endoribonuclease activity"/>
    <property type="evidence" value="ECO:0007669"/>
    <property type="project" value="TreeGrafter"/>
</dbReference>
<dbReference type="InterPro" id="IPR020568">
    <property type="entry name" value="Ribosomal_Su5_D2-typ_SF"/>
</dbReference>
<dbReference type="AlphaFoldDB" id="A0A3M4AKL0"/>